<organism evidence="6 7">
    <name type="scientific">Motilibacter peucedani</name>
    <dbReference type="NCBI Taxonomy" id="598650"/>
    <lineage>
        <taxon>Bacteria</taxon>
        <taxon>Bacillati</taxon>
        <taxon>Actinomycetota</taxon>
        <taxon>Actinomycetes</taxon>
        <taxon>Motilibacterales</taxon>
        <taxon>Motilibacteraceae</taxon>
        <taxon>Motilibacter</taxon>
    </lineage>
</organism>
<comment type="caution">
    <text evidence="6">The sequence shown here is derived from an EMBL/GenBank/DDBJ whole genome shotgun (WGS) entry which is preliminary data.</text>
</comment>
<keyword evidence="2 4" id="KW-0378">Hydrolase</keyword>
<dbReference type="SUPFAM" id="SSF51283">
    <property type="entry name" value="dUTPase-like"/>
    <property type="match status" value="1"/>
</dbReference>
<keyword evidence="1 4" id="KW-0547">Nucleotide-binding</keyword>
<feature type="active site" description="Proton donor/acceptor" evidence="4">
    <location>
        <position position="130"/>
    </location>
</feature>
<dbReference type="GO" id="GO:0000166">
    <property type="term" value="F:nucleotide binding"/>
    <property type="evidence" value="ECO:0007669"/>
    <property type="project" value="UniProtKB-KW"/>
</dbReference>
<dbReference type="GO" id="GO:0033973">
    <property type="term" value="F:dCTP deaminase (dUMP-forming) activity"/>
    <property type="evidence" value="ECO:0007669"/>
    <property type="project" value="UniProtKB-UniRule"/>
</dbReference>
<accession>A0A420XUH1</accession>
<feature type="binding site" evidence="4">
    <location>
        <position position="175"/>
    </location>
    <ligand>
        <name>dCTP</name>
        <dbReference type="ChEBI" id="CHEBI:61481"/>
    </ligand>
</feature>
<dbReference type="Proteomes" id="UP000281955">
    <property type="component" value="Unassembled WGS sequence"/>
</dbReference>
<sequence>MILSDGTIRRLLDEGRLVVDPIEPSQVQPASVDVRLGAEFLVFRNHTAEVIDPYARRSDLMQKIAVGEGDAFVLHPGEFVLGTTLEAIGLPDDLVARVEGKSSLGRLGLLIHATAGFVDPGWKRGQITLELSNVATLPIKLWPGMRVGQLSFHTLDAPAERPYGHPDLGSKYVGQQGPVASQYEQNARS</sequence>
<feature type="region of interest" description="Disordered" evidence="5">
    <location>
        <begin position="163"/>
        <end position="189"/>
    </location>
</feature>
<dbReference type="Gene3D" id="2.70.40.10">
    <property type="match status" value="1"/>
</dbReference>
<dbReference type="EMBL" id="RBWV01000009">
    <property type="protein sequence ID" value="RKS80486.1"/>
    <property type="molecule type" value="Genomic_DNA"/>
</dbReference>
<dbReference type="NCBIfam" id="TIGR02274">
    <property type="entry name" value="dCTP_deam"/>
    <property type="match status" value="1"/>
</dbReference>
<dbReference type="EC" id="3.5.4.30" evidence="4"/>
<comment type="similarity">
    <text evidence="4">Belongs to the dCTP deaminase family.</text>
</comment>
<evidence type="ECO:0000256" key="3">
    <source>
        <dbReference type="ARBA" id="ARBA00023080"/>
    </source>
</evidence>
<dbReference type="AlphaFoldDB" id="A0A420XUH1"/>
<keyword evidence="3 4" id="KW-0546">Nucleotide metabolism</keyword>
<dbReference type="GO" id="GO:0006226">
    <property type="term" value="P:dUMP biosynthetic process"/>
    <property type="evidence" value="ECO:0007669"/>
    <property type="project" value="UniProtKB-UniRule"/>
</dbReference>
<evidence type="ECO:0000256" key="5">
    <source>
        <dbReference type="SAM" id="MobiDB-lite"/>
    </source>
</evidence>
<evidence type="ECO:0000313" key="6">
    <source>
        <dbReference type="EMBL" id="RKS80486.1"/>
    </source>
</evidence>
<comment type="pathway">
    <text evidence="4">Pyrimidine metabolism; dUMP biosynthesis; dUMP from dCTP: step 1/1.</text>
</comment>
<feature type="binding site" evidence="4">
    <location>
        <begin position="101"/>
        <end position="106"/>
    </location>
    <ligand>
        <name>dCTP</name>
        <dbReference type="ChEBI" id="CHEBI:61481"/>
    </ligand>
</feature>
<keyword evidence="7" id="KW-1185">Reference proteome</keyword>
<comment type="subunit">
    <text evidence="4">Homotrimer.</text>
</comment>
<gene>
    <name evidence="4" type="primary">dcd</name>
    <name evidence="6" type="ORF">CLV35_0922</name>
</gene>
<dbReference type="InParanoid" id="A0A420XUH1"/>
<dbReference type="Pfam" id="PF22769">
    <property type="entry name" value="DCD"/>
    <property type="match status" value="1"/>
</dbReference>
<dbReference type="FunCoup" id="A0A420XUH1">
    <property type="interactions" value="30"/>
</dbReference>
<feature type="binding site" evidence="4">
    <location>
        <position position="119"/>
    </location>
    <ligand>
        <name>dCTP</name>
        <dbReference type="ChEBI" id="CHEBI:61481"/>
    </ligand>
</feature>
<feature type="compositionally biased region" description="Polar residues" evidence="5">
    <location>
        <begin position="178"/>
        <end position="189"/>
    </location>
</feature>
<dbReference type="HAMAP" id="MF_00146">
    <property type="entry name" value="dCTP_deaminase"/>
    <property type="match status" value="1"/>
</dbReference>
<dbReference type="OrthoDB" id="9780956at2"/>
<protein>
    <recommendedName>
        <fullName evidence="4">dCTP deaminase, dUMP-forming</fullName>
        <ecNumber evidence="4">3.5.4.30</ecNumber>
    </recommendedName>
    <alternativeName>
        <fullName evidence="4">Bifunctional dCTP deaminase:dUTPase</fullName>
    </alternativeName>
    <alternativeName>
        <fullName evidence="4">DCD-DUT</fullName>
    </alternativeName>
</protein>
<feature type="site" description="Important for bifunctional activity" evidence="4">
    <location>
        <begin position="116"/>
        <end position="117"/>
    </location>
</feature>
<feature type="binding site" evidence="4">
    <location>
        <position position="171"/>
    </location>
    <ligand>
        <name>dCTP</name>
        <dbReference type="ChEBI" id="CHEBI:61481"/>
    </ligand>
</feature>
<dbReference type="GO" id="GO:0008829">
    <property type="term" value="F:dCTP deaminase activity"/>
    <property type="evidence" value="ECO:0007669"/>
    <property type="project" value="InterPro"/>
</dbReference>
<feature type="binding site" evidence="4">
    <location>
        <begin position="128"/>
        <end position="130"/>
    </location>
    <ligand>
        <name>dCTP</name>
        <dbReference type="ChEBI" id="CHEBI:61481"/>
    </ligand>
</feature>
<dbReference type="PANTHER" id="PTHR42680">
    <property type="entry name" value="DCTP DEAMINASE"/>
    <property type="match status" value="1"/>
</dbReference>
<reference evidence="6 7" key="1">
    <citation type="submission" date="2018-10" db="EMBL/GenBank/DDBJ databases">
        <title>Genomic Encyclopedia of Archaeal and Bacterial Type Strains, Phase II (KMG-II): from individual species to whole genera.</title>
        <authorList>
            <person name="Goeker M."/>
        </authorList>
    </citation>
    <scope>NUCLEOTIDE SEQUENCE [LARGE SCALE GENOMIC DNA]</scope>
    <source>
        <strain evidence="6 7">RP-AC37</strain>
    </source>
</reference>
<dbReference type="GO" id="GO:0015949">
    <property type="term" value="P:nucleobase-containing small molecule interconversion"/>
    <property type="evidence" value="ECO:0007669"/>
    <property type="project" value="TreeGrafter"/>
</dbReference>
<dbReference type="InterPro" id="IPR011962">
    <property type="entry name" value="dCTP_deaminase"/>
</dbReference>
<comment type="catalytic activity">
    <reaction evidence="4">
        <text>dCTP + 2 H2O = dUMP + NH4(+) + diphosphate</text>
        <dbReference type="Rhea" id="RHEA:19205"/>
        <dbReference type="ChEBI" id="CHEBI:15377"/>
        <dbReference type="ChEBI" id="CHEBI:28938"/>
        <dbReference type="ChEBI" id="CHEBI:33019"/>
        <dbReference type="ChEBI" id="CHEBI:61481"/>
        <dbReference type="ChEBI" id="CHEBI:246422"/>
        <dbReference type="EC" id="3.5.4.30"/>
    </reaction>
</comment>
<feature type="binding site" evidence="4">
    <location>
        <position position="149"/>
    </location>
    <ligand>
        <name>dCTP</name>
        <dbReference type="ChEBI" id="CHEBI:61481"/>
    </ligand>
</feature>
<dbReference type="FunFam" id="2.70.40.10:FF:000005">
    <property type="entry name" value="dCTP deaminase, dUMP-forming"/>
    <property type="match status" value="1"/>
</dbReference>
<evidence type="ECO:0000256" key="2">
    <source>
        <dbReference type="ARBA" id="ARBA00022801"/>
    </source>
</evidence>
<proteinExistence type="inferred from homology"/>
<dbReference type="UniPathway" id="UPA00610">
    <property type="reaction ID" value="UER00667"/>
</dbReference>
<dbReference type="InterPro" id="IPR033704">
    <property type="entry name" value="dUTPase_trimeric"/>
</dbReference>
<name>A0A420XUH1_9ACTN</name>
<dbReference type="CDD" id="cd07557">
    <property type="entry name" value="trimeric_dUTPase"/>
    <property type="match status" value="1"/>
</dbReference>
<evidence type="ECO:0000256" key="1">
    <source>
        <dbReference type="ARBA" id="ARBA00022741"/>
    </source>
</evidence>
<dbReference type="PANTHER" id="PTHR42680:SF3">
    <property type="entry name" value="DCTP DEAMINASE"/>
    <property type="match status" value="1"/>
</dbReference>
<evidence type="ECO:0000313" key="7">
    <source>
        <dbReference type="Proteomes" id="UP000281955"/>
    </source>
</evidence>
<dbReference type="RefSeq" id="WP_121192164.1">
    <property type="nucleotide sequence ID" value="NZ_RBWV01000009.1"/>
</dbReference>
<dbReference type="GO" id="GO:0006229">
    <property type="term" value="P:dUTP biosynthetic process"/>
    <property type="evidence" value="ECO:0007669"/>
    <property type="project" value="InterPro"/>
</dbReference>
<evidence type="ECO:0000256" key="4">
    <source>
        <dbReference type="HAMAP-Rule" id="MF_00146"/>
    </source>
</evidence>
<feature type="binding site" evidence="4">
    <location>
        <position position="163"/>
    </location>
    <ligand>
        <name>dCTP</name>
        <dbReference type="ChEBI" id="CHEBI:61481"/>
    </ligand>
</feature>
<dbReference type="InterPro" id="IPR036157">
    <property type="entry name" value="dUTPase-like_sf"/>
</dbReference>
<comment type="function">
    <text evidence="4">Bifunctional enzyme that catalyzes both the deamination of dCTP to dUTP and the hydrolysis of dUTP to dUMP without releasing the toxic dUTP intermediate.</text>
</comment>